<protein>
    <recommendedName>
        <fullName evidence="3">ABC transporter, phosphonate, periplasmic substrate-binding protein</fullName>
    </recommendedName>
</protein>
<sequence>MTTHWVAALPMYNVTPTHGALWRAFLQDVVTLAFGEDAANHVSLLDEPFGDLYGLWRRGDLLLSQTCGYPLVHELGSHVDVVATPMFDAHGCEGARYRSVIVVCSNGGAHAIDTLADCRGMRAAYNSEDSNSGMNALRHAVAPHARNGRFFASTVRTGSHLRSLGTIAEGGADVAAIDCVTFAYVQDDLPDLAKHVRVIGVTASAPGLPLIASRALGPERLSRVRDALDVALSADPERARRLRVTGFARLTRHDYAEIETLERDAIARGYATLA</sequence>
<evidence type="ECO:0000313" key="2">
    <source>
        <dbReference type="Proteomes" id="UP000494363"/>
    </source>
</evidence>
<dbReference type="AlphaFoldDB" id="A0A6J5EL86"/>
<evidence type="ECO:0008006" key="3">
    <source>
        <dbReference type="Google" id="ProtNLM"/>
    </source>
</evidence>
<dbReference type="Gene3D" id="3.40.190.10">
    <property type="entry name" value="Periplasmic binding protein-like II"/>
    <property type="match status" value="1"/>
</dbReference>
<proteinExistence type="predicted"/>
<dbReference type="PANTHER" id="PTHR35841">
    <property type="entry name" value="PHOSPHONATES-BINDING PERIPLASMIC PROTEIN"/>
    <property type="match status" value="1"/>
</dbReference>
<dbReference type="Proteomes" id="UP000494363">
    <property type="component" value="Unassembled WGS sequence"/>
</dbReference>
<dbReference type="SUPFAM" id="SSF53850">
    <property type="entry name" value="Periplasmic binding protein-like II"/>
    <property type="match status" value="1"/>
</dbReference>
<dbReference type="EMBL" id="CADIKH010000031">
    <property type="protein sequence ID" value="CAB3766983.1"/>
    <property type="molecule type" value="Genomic_DNA"/>
</dbReference>
<accession>A0A6J5EL86</accession>
<gene>
    <name evidence="1" type="ORF">LMG29542_05494</name>
</gene>
<dbReference type="Pfam" id="PF12974">
    <property type="entry name" value="Phosphonate-bd"/>
    <property type="match status" value="1"/>
</dbReference>
<evidence type="ECO:0000313" key="1">
    <source>
        <dbReference type="EMBL" id="CAB3766983.1"/>
    </source>
</evidence>
<reference evidence="1 2" key="1">
    <citation type="submission" date="2020-04" db="EMBL/GenBank/DDBJ databases">
        <authorList>
            <person name="De Canck E."/>
        </authorList>
    </citation>
    <scope>NUCLEOTIDE SEQUENCE [LARGE SCALE GENOMIC DNA]</scope>
    <source>
        <strain evidence="1 2">LMG 29542</strain>
    </source>
</reference>
<dbReference type="PANTHER" id="PTHR35841:SF1">
    <property type="entry name" value="PHOSPHONATES-BINDING PERIPLASMIC PROTEIN"/>
    <property type="match status" value="1"/>
</dbReference>
<organism evidence="1 2">
    <name type="scientific">Paraburkholderia humisilvae</name>
    <dbReference type="NCBI Taxonomy" id="627669"/>
    <lineage>
        <taxon>Bacteria</taxon>
        <taxon>Pseudomonadati</taxon>
        <taxon>Pseudomonadota</taxon>
        <taxon>Betaproteobacteria</taxon>
        <taxon>Burkholderiales</taxon>
        <taxon>Burkholderiaceae</taxon>
        <taxon>Paraburkholderia</taxon>
    </lineage>
</organism>
<keyword evidence="2" id="KW-1185">Reference proteome</keyword>
<name>A0A6J5EL86_9BURK</name>